<dbReference type="PROSITE" id="PS51078">
    <property type="entry name" value="ICLR_ED"/>
    <property type="match status" value="1"/>
</dbReference>
<keyword evidence="3" id="KW-0804">Transcription</keyword>
<evidence type="ECO:0000259" key="4">
    <source>
        <dbReference type="PROSITE" id="PS51077"/>
    </source>
</evidence>
<protein>
    <submittedName>
        <fullName evidence="6">Transcriptional regulator, IclR family</fullName>
    </submittedName>
</protein>
<keyword evidence="1" id="KW-0805">Transcription regulation</keyword>
<dbReference type="GO" id="GO:0003700">
    <property type="term" value="F:DNA-binding transcription factor activity"/>
    <property type="evidence" value="ECO:0007669"/>
    <property type="project" value="TreeGrafter"/>
</dbReference>
<evidence type="ECO:0000256" key="2">
    <source>
        <dbReference type="ARBA" id="ARBA00023125"/>
    </source>
</evidence>
<dbReference type="InterPro" id="IPR054844">
    <property type="entry name" value="TransRegBhcR"/>
</dbReference>
<feature type="domain" description="HTH iclR-type" evidence="4">
    <location>
        <begin position="23"/>
        <end position="84"/>
    </location>
</feature>
<dbReference type="Pfam" id="PF09339">
    <property type="entry name" value="HTH_IclR"/>
    <property type="match status" value="1"/>
</dbReference>
<name>A0A1M6GEL4_9RHOB</name>
<dbReference type="GO" id="GO:0045892">
    <property type="term" value="P:negative regulation of DNA-templated transcription"/>
    <property type="evidence" value="ECO:0007669"/>
    <property type="project" value="TreeGrafter"/>
</dbReference>
<dbReference type="FunFam" id="1.10.10.10:FF:000056">
    <property type="entry name" value="IclR family transcriptional regulator"/>
    <property type="match status" value="1"/>
</dbReference>
<dbReference type="PROSITE" id="PS51077">
    <property type="entry name" value="HTH_ICLR"/>
    <property type="match status" value="1"/>
</dbReference>
<dbReference type="SMART" id="SM00346">
    <property type="entry name" value="HTH_ICLR"/>
    <property type="match status" value="1"/>
</dbReference>
<dbReference type="Gene3D" id="3.30.450.40">
    <property type="match status" value="1"/>
</dbReference>
<sequence>MQPPLRKKGRPKAFNSDAAANPIQSLDRALIVLETLAGHSGLTLSEIAEKLDQSAATMYRVLTTLAARGFVESEPQTQEWHIGPASFRLGSAFLRRSSVVERARPVMRTLMEATGETANLGIEKDNMVMFVSQVETHESIRAFFPPGTLSQMHASGIGKALLSLFPERRLERFLREQTLTDFTEKTLSDPDAIRAEMARSRAQGFAVDDEEKNLGMRCVAAPITNFYGEAVAGISVSGPVSRMTSDRIPEVAALVKAAAGELSQGLGADTPNPEK</sequence>
<dbReference type="SUPFAM" id="SSF46785">
    <property type="entry name" value="Winged helix' DNA-binding domain"/>
    <property type="match status" value="1"/>
</dbReference>
<dbReference type="Pfam" id="PF01614">
    <property type="entry name" value="IclR_C"/>
    <property type="match status" value="1"/>
</dbReference>
<dbReference type="InterPro" id="IPR005471">
    <property type="entry name" value="Tscrpt_reg_IclR_N"/>
</dbReference>
<dbReference type="STRING" id="1470563.SAMN05444000_1055"/>
<dbReference type="RefSeq" id="WP_073250529.1">
    <property type="nucleotide sequence ID" value="NZ_FQZQ01000005.1"/>
</dbReference>
<evidence type="ECO:0000313" key="7">
    <source>
        <dbReference type="Proteomes" id="UP000183982"/>
    </source>
</evidence>
<evidence type="ECO:0000256" key="1">
    <source>
        <dbReference type="ARBA" id="ARBA00023015"/>
    </source>
</evidence>
<accession>A0A1M6GEL4</accession>
<dbReference type="InterPro" id="IPR050707">
    <property type="entry name" value="HTH_MetabolicPath_Reg"/>
</dbReference>
<dbReference type="GO" id="GO:0003677">
    <property type="term" value="F:DNA binding"/>
    <property type="evidence" value="ECO:0007669"/>
    <property type="project" value="UniProtKB-KW"/>
</dbReference>
<dbReference type="InterPro" id="IPR014757">
    <property type="entry name" value="Tscrpt_reg_IclR_C"/>
</dbReference>
<gene>
    <name evidence="6" type="ORF">SAMN05444000_1055</name>
</gene>
<feature type="domain" description="IclR-ED" evidence="5">
    <location>
        <begin position="85"/>
        <end position="268"/>
    </location>
</feature>
<dbReference type="NCBIfam" id="NF045644">
    <property type="entry name" value="TransRegBhcR"/>
    <property type="match status" value="1"/>
</dbReference>
<organism evidence="6 7">
    <name type="scientific">Shimia gijangensis</name>
    <dbReference type="NCBI Taxonomy" id="1470563"/>
    <lineage>
        <taxon>Bacteria</taxon>
        <taxon>Pseudomonadati</taxon>
        <taxon>Pseudomonadota</taxon>
        <taxon>Alphaproteobacteria</taxon>
        <taxon>Rhodobacterales</taxon>
        <taxon>Roseobacteraceae</taxon>
    </lineage>
</organism>
<dbReference type="SUPFAM" id="SSF55781">
    <property type="entry name" value="GAF domain-like"/>
    <property type="match status" value="1"/>
</dbReference>
<dbReference type="Gene3D" id="1.10.10.10">
    <property type="entry name" value="Winged helix-like DNA-binding domain superfamily/Winged helix DNA-binding domain"/>
    <property type="match status" value="1"/>
</dbReference>
<evidence type="ECO:0000313" key="6">
    <source>
        <dbReference type="EMBL" id="SHJ08321.1"/>
    </source>
</evidence>
<dbReference type="OrthoDB" id="9807558at2"/>
<keyword evidence="7" id="KW-1185">Reference proteome</keyword>
<reference evidence="7" key="1">
    <citation type="submission" date="2016-11" db="EMBL/GenBank/DDBJ databases">
        <authorList>
            <person name="Varghese N."/>
            <person name="Submissions S."/>
        </authorList>
    </citation>
    <scope>NUCLEOTIDE SEQUENCE [LARGE SCALE GENOMIC DNA]</scope>
    <source>
        <strain evidence="7">DSM 100564</strain>
    </source>
</reference>
<keyword evidence="2" id="KW-0238">DNA-binding</keyword>
<dbReference type="InterPro" id="IPR029016">
    <property type="entry name" value="GAF-like_dom_sf"/>
</dbReference>
<dbReference type="PANTHER" id="PTHR30136:SF24">
    <property type="entry name" value="HTH-TYPE TRANSCRIPTIONAL REPRESSOR ALLR"/>
    <property type="match status" value="1"/>
</dbReference>
<evidence type="ECO:0000256" key="3">
    <source>
        <dbReference type="ARBA" id="ARBA00023163"/>
    </source>
</evidence>
<dbReference type="InterPro" id="IPR036388">
    <property type="entry name" value="WH-like_DNA-bd_sf"/>
</dbReference>
<dbReference type="EMBL" id="FQZQ01000005">
    <property type="protein sequence ID" value="SHJ08321.1"/>
    <property type="molecule type" value="Genomic_DNA"/>
</dbReference>
<dbReference type="InterPro" id="IPR036390">
    <property type="entry name" value="WH_DNA-bd_sf"/>
</dbReference>
<evidence type="ECO:0000259" key="5">
    <source>
        <dbReference type="PROSITE" id="PS51078"/>
    </source>
</evidence>
<dbReference type="PANTHER" id="PTHR30136">
    <property type="entry name" value="HELIX-TURN-HELIX TRANSCRIPTIONAL REGULATOR, ICLR FAMILY"/>
    <property type="match status" value="1"/>
</dbReference>
<dbReference type="AlphaFoldDB" id="A0A1M6GEL4"/>
<dbReference type="Proteomes" id="UP000183982">
    <property type="component" value="Unassembled WGS sequence"/>
</dbReference>
<proteinExistence type="predicted"/>